<feature type="domain" description="Integrator complex subunit 5 N-terminal" evidence="1">
    <location>
        <begin position="14"/>
        <end position="98"/>
    </location>
</feature>
<dbReference type="PANTHER" id="PTHR31697">
    <property type="entry name" value="INTEGRATOR COMPLEX SUBUNIT 5"/>
    <property type="match status" value="1"/>
</dbReference>
<organism evidence="3 4">
    <name type="scientific">Saccoglossus kowalevskii</name>
    <name type="common">Acorn worm</name>
    <dbReference type="NCBI Taxonomy" id="10224"/>
    <lineage>
        <taxon>Eukaryota</taxon>
        <taxon>Metazoa</taxon>
        <taxon>Hemichordata</taxon>
        <taxon>Enteropneusta</taxon>
        <taxon>Harrimaniidae</taxon>
        <taxon>Saccoglossus</taxon>
    </lineage>
</organism>
<evidence type="ECO:0000259" key="2">
    <source>
        <dbReference type="Pfam" id="PF14838"/>
    </source>
</evidence>
<dbReference type="GeneID" id="102809192"/>
<evidence type="ECO:0000313" key="4">
    <source>
        <dbReference type="RefSeq" id="XP_006822560.1"/>
    </source>
</evidence>
<proteinExistence type="predicted"/>
<dbReference type="RefSeq" id="XP_006822560.1">
    <property type="nucleotide sequence ID" value="XM_006822497.1"/>
</dbReference>
<gene>
    <name evidence="4" type="primary">LOC102809192</name>
</gene>
<feature type="domain" description="Integrator complex subunit 5 C-terminal" evidence="2">
    <location>
        <begin position="340"/>
        <end position="547"/>
    </location>
</feature>
<evidence type="ECO:0000313" key="3">
    <source>
        <dbReference type="Proteomes" id="UP000694865"/>
    </source>
</evidence>
<dbReference type="Proteomes" id="UP000694865">
    <property type="component" value="Unplaced"/>
</dbReference>
<protein>
    <submittedName>
        <fullName evidence="4">Integrator complex subunit 5-like</fullName>
    </submittedName>
</protein>
<accession>A0ABM0MRB9</accession>
<dbReference type="InterPro" id="IPR040316">
    <property type="entry name" value="INTS5"/>
</dbReference>
<dbReference type="InterPro" id="IPR029444">
    <property type="entry name" value="INTS5_C"/>
</dbReference>
<reference evidence="4" key="1">
    <citation type="submission" date="2025-08" db="UniProtKB">
        <authorList>
            <consortium name="RefSeq"/>
        </authorList>
    </citation>
    <scope>IDENTIFICATION</scope>
    <source>
        <tissue evidence="4">Testes</tissue>
    </source>
</reference>
<feature type="domain" description="Integrator complex subunit 5 C-terminal" evidence="2">
    <location>
        <begin position="105"/>
        <end position="330"/>
    </location>
</feature>
<dbReference type="Pfam" id="PF14837">
    <property type="entry name" value="INTS5_N"/>
    <property type="match status" value="1"/>
</dbReference>
<name>A0ABM0MRB9_SACKO</name>
<evidence type="ECO:0000259" key="1">
    <source>
        <dbReference type="Pfam" id="PF14837"/>
    </source>
</evidence>
<sequence>MALYLEGIMSTFCWSIDLLGQISSKYAGRRGVPHSSSLNELLQLWMTCKATRCLMEISTQCIAMLISSCPDHCVDALLDTSVLHSPHFDWVVAHIGTYWVSLESNDEQQLSTVPFLLQLASMSPMLLKVITTDLVDCLTPDILNRLSCQFARSSTILQEADGLITLVVHLICKSGSGAFKLFQFVLETAAPNLEERDSQSYVVTLPHVQQCAALILDLLLLDLQRNVYSKSFGKTEVTEIPFLMELQRHSNDLCRFILTATNKRLYWIERLLSVIGVHCGESCASDILCYLLINASSQDKASQVKLFLNLQADFESCLPDVMQTAVQNSLYSLQHITDKQGNGFLFGGKLDANELTMKVPEPKVSLQKENEKHALSVTLPATASTVFHAGIIGQGLKPKVVNKIPPQPRLMQNIQSVLDVLYLCGCDDRCVDGEISESSATTMAELLVDSICPDVTHAGVIWPDEEFMKYTVERDLHIKRSFEDNPILMHILKIIAKAKPILCKCTVLVYGLLATLINYWEANREKKSSLSPKKLHISSELVHCMALIQDGGKLNT</sequence>
<dbReference type="Pfam" id="PF14838">
    <property type="entry name" value="INTS5_C"/>
    <property type="match status" value="2"/>
</dbReference>
<keyword evidence="3" id="KW-1185">Reference proteome</keyword>
<dbReference type="InterPro" id="IPR029445">
    <property type="entry name" value="INTS5_N"/>
</dbReference>
<dbReference type="PANTHER" id="PTHR31697:SF2">
    <property type="entry name" value="INTEGRATOR COMPLEX SUBUNIT 5"/>
    <property type="match status" value="1"/>
</dbReference>